<reference evidence="4" key="1">
    <citation type="journal article" date="2021" name="Sci. Rep.">
        <title>Diploid genomic architecture of Nitzschia inconspicua, an elite biomass production diatom.</title>
        <authorList>
            <person name="Oliver A."/>
            <person name="Podell S."/>
            <person name="Pinowska A."/>
            <person name="Traller J.C."/>
            <person name="Smith S.R."/>
            <person name="McClure R."/>
            <person name="Beliaev A."/>
            <person name="Bohutskyi P."/>
            <person name="Hill E.A."/>
            <person name="Rabines A."/>
            <person name="Zheng H."/>
            <person name="Allen L.Z."/>
            <person name="Kuo A."/>
            <person name="Grigoriev I.V."/>
            <person name="Allen A.E."/>
            <person name="Hazlebeck D."/>
            <person name="Allen E.E."/>
        </authorList>
    </citation>
    <scope>NUCLEOTIDE SEQUENCE</scope>
    <source>
        <strain evidence="4">Hildebrandi</strain>
    </source>
</reference>
<dbReference type="InterPro" id="IPR001539">
    <property type="entry name" value="Peptidase_U32"/>
</dbReference>
<keyword evidence="4" id="KW-0378">Hydrolase</keyword>
<feature type="compositionally biased region" description="Basic and acidic residues" evidence="1">
    <location>
        <begin position="70"/>
        <end position="89"/>
    </location>
</feature>
<evidence type="ECO:0000256" key="2">
    <source>
        <dbReference type="SAM" id="SignalP"/>
    </source>
</evidence>
<feature type="domain" description="Peptidase U32 collagenase" evidence="3">
    <location>
        <begin position="532"/>
        <end position="650"/>
    </location>
</feature>
<dbReference type="GO" id="GO:0006508">
    <property type="term" value="P:proteolysis"/>
    <property type="evidence" value="ECO:0007669"/>
    <property type="project" value="UniProtKB-KW"/>
</dbReference>
<dbReference type="PANTHER" id="PTHR30217:SF10">
    <property type="entry name" value="23S RRNA 5-HYDROXYCYTIDINE C2501 SYNTHASE"/>
    <property type="match status" value="1"/>
</dbReference>
<comment type="caution">
    <text evidence="4">The sequence shown here is derived from an EMBL/GenBank/DDBJ whole genome shotgun (WGS) entry which is preliminary data.</text>
</comment>
<keyword evidence="2" id="KW-0732">Signal</keyword>
<dbReference type="Pfam" id="PF12392">
    <property type="entry name" value="DUF3656"/>
    <property type="match status" value="1"/>
</dbReference>
<dbReference type="InterPro" id="IPR051454">
    <property type="entry name" value="RNA/ubiquinone_mod_enzymes"/>
</dbReference>
<dbReference type="InterPro" id="IPR020988">
    <property type="entry name" value="Pept_U32_collagenase"/>
</dbReference>
<dbReference type="AlphaFoldDB" id="A0A9K3LC39"/>
<dbReference type="EMBL" id="JAGRRH010000013">
    <property type="protein sequence ID" value="KAG7359524.1"/>
    <property type="molecule type" value="Genomic_DNA"/>
</dbReference>
<accession>A0A9K3LC39</accession>
<dbReference type="OrthoDB" id="41632at2759"/>
<name>A0A9K3LC39_9STRA</name>
<dbReference type="GO" id="GO:0008233">
    <property type="term" value="F:peptidase activity"/>
    <property type="evidence" value="ECO:0007669"/>
    <property type="project" value="UniProtKB-KW"/>
</dbReference>
<gene>
    <name evidence="4" type="ORF">IV203_034622</name>
</gene>
<feature type="region of interest" description="Disordered" evidence="1">
    <location>
        <begin position="70"/>
        <end position="92"/>
    </location>
</feature>
<reference evidence="4" key="2">
    <citation type="submission" date="2021-04" db="EMBL/GenBank/DDBJ databases">
        <authorList>
            <person name="Podell S."/>
        </authorList>
    </citation>
    <scope>NUCLEOTIDE SEQUENCE</scope>
    <source>
        <strain evidence="4">Hildebrandi</strain>
    </source>
</reference>
<evidence type="ECO:0000313" key="4">
    <source>
        <dbReference type="EMBL" id="KAG7359524.1"/>
    </source>
</evidence>
<organism evidence="4 5">
    <name type="scientific">Nitzschia inconspicua</name>
    <dbReference type="NCBI Taxonomy" id="303405"/>
    <lineage>
        <taxon>Eukaryota</taxon>
        <taxon>Sar</taxon>
        <taxon>Stramenopiles</taxon>
        <taxon>Ochrophyta</taxon>
        <taxon>Bacillariophyta</taxon>
        <taxon>Bacillariophyceae</taxon>
        <taxon>Bacillariophycidae</taxon>
        <taxon>Bacillariales</taxon>
        <taxon>Bacillariaceae</taxon>
        <taxon>Nitzschia</taxon>
    </lineage>
</organism>
<dbReference type="PANTHER" id="PTHR30217">
    <property type="entry name" value="PEPTIDASE U32 FAMILY"/>
    <property type="match status" value="1"/>
</dbReference>
<dbReference type="Proteomes" id="UP000693970">
    <property type="component" value="Unassembled WGS sequence"/>
</dbReference>
<feature type="signal peptide" evidence="2">
    <location>
        <begin position="1"/>
        <end position="26"/>
    </location>
</feature>
<keyword evidence="5" id="KW-1185">Reference proteome</keyword>
<protein>
    <submittedName>
        <fullName evidence="4">Collagenase-like protease</fullName>
    </submittedName>
</protein>
<evidence type="ECO:0000256" key="1">
    <source>
        <dbReference type="SAM" id="MobiDB-lite"/>
    </source>
</evidence>
<keyword evidence="4" id="KW-0645">Protease</keyword>
<sequence length="1009" mass="111077">MRPARSRPFLACLVAALLFIFPEFRQNCRHDERSVGTPASGWFSFMIAHALSLPASELINRRKSPALWRDDLSPDEHDHVTSQPNEKKRILSSPPEVMAPVGGFPQLHAAIGNGADSVYLGLSAYSARARATNFDPETELPEAVKIAHDANVKVYVALNTLVFDNELEEVENLIKHCIAACVDALIVQDLGVARLAQTIIKRTKSNMDVHASTQQTITSADGAAFCEEVFDTTRVVLSRELSISEIDAVSSQLENEHPNVELEAFVHGALCVSYSGQCFSSEAWGGRSANRGQCAQACRLPYGLIDNGELKELGDFSYLLSPQDLCGLDQVPKLIEANVRCLKIEGRLKDEAYVAATTRAYRNAVDEAWKAYCSKHGLSQIASQRRNLATEEQVSKKELAQVFSRGQDENFDGLTPGFFEGSKHQQLVRGRSPRHRGVHVGRVMDGSSWKNGLILRLDNDDVELKLGDGLVIDRGLAQEEELGGTVFDLFTKNGPTTIHFSKDVERKWRRFDDNARKGFGSGTSLAPAGAHVWKTSDAAVDKKMRRLSKTMPPRFCVKVAIAGRIGEPLQVTITDQTGRVGQGVSDGNLERAEQSGLSRESVRRAIGTLGDTRWSIDEDIDTAKLEQNVWCPVAWIKDARRKAVLDLEAQQADNNGKSKAAVSYDDSSVTEEYIKSIRDRSADKEISSVTYKLTVLARTINQVETLCRLVENGEAIDEIIVDFLEVDGMKDAVSRIRRANVRAAIAAPRVIKPNESGIWRTLLRLEPDSLLVRSTGLLHRMMKFGGPGASVVLIDGSEEKKVNVPQLVGDFSLNVANALTAYEFLEYGCERVTVSYDLGAHAISEMLQALGPRFASRIEIVAHCHMPIFHTEHCIFARFLSNGNSYLDCGHACTRHDVHLRDETGKDNPVLADIGCRNTVFSAEAQSGAHSLKEWMDAGANHFRIELVDESAEDAQKVVLGYLAVLEGKQKVGVLWETLSQVEDSNGRMGGVSIGSFRNAAERRAGEII</sequence>
<feature type="chain" id="PRO_5039917782" evidence="2">
    <location>
        <begin position="27"/>
        <end position="1009"/>
    </location>
</feature>
<evidence type="ECO:0000259" key="3">
    <source>
        <dbReference type="Pfam" id="PF12392"/>
    </source>
</evidence>
<proteinExistence type="predicted"/>
<evidence type="ECO:0000313" key="5">
    <source>
        <dbReference type="Proteomes" id="UP000693970"/>
    </source>
</evidence>
<dbReference type="Pfam" id="PF01136">
    <property type="entry name" value="Peptidase_U32"/>
    <property type="match status" value="2"/>
</dbReference>